<dbReference type="InterPro" id="IPR000944">
    <property type="entry name" value="Tscrpt_reg_Rrf2"/>
</dbReference>
<keyword evidence="5" id="KW-1185">Reference proteome</keyword>
<sequence length="144" mass="16265">MKISTKGRYALRLMLDLALHDQEKPIRLKDVAARQGISVKYLESIAGVLAKAGYIRSLRGAQGGYFLKYSAEQYKVGDILRLTEGSMAPVDCLETEENHCPRAETCTTLRLWKELDTAVKSVIDHYTLADLVTWEKQKGNEYII</sequence>
<accession>A0A9W6CBY3</accession>
<dbReference type="GO" id="GO:0003700">
    <property type="term" value="F:DNA-binding transcription factor activity"/>
    <property type="evidence" value="ECO:0007669"/>
    <property type="project" value="TreeGrafter"/>
</dbReference>
<dbReference type="InterPro" id="IPR036390">
    <property type="entry name" value="WH_DNA-bd_sf"/>
</dbReference>
<evidence type="ECO:0000313" key="4">
    <source>
        <dbReference type="Proteomes" id="UP001145094"/>
    </source>
</evidence>
<reference evidence="2" key="1">
    <citation type="submission" date="2022-11" db="EMBL/GenBank/DDBJ databases">
        <title>Draft genome sequence of Sellimonas catena strain 12EGH17.</title>
        <authorList>
            <person name="Atsushi H."/>
            <person name="Moriya O."/>
            <person name="Mitsuo S."/>
        </authorList>
    </citation>
    <scope>NUCLEOTIDE SEQUENCE</scope>
    <source>
        <strain evidence="2">12EGH17</strain>
    </source>
</reference>
<dbReference type="EMBL" id="BSCH01000003">
    <property type="protein sequence ID" value="GLG89291.1"/>
    <property type="molecule type" value="Genomic_DNA"/>
</dbReference>
<comment type="caution">
    <text evidence="3">The sequence shown here is derived from an EMBL/GenBank/DDBJ whole genome shotgun (WGS) entry which is preliminary data.</text>
</comment>
<reference evidence="3" key="3">
    <citation type="submission" date="2022-11" db="EMBL/GenBank/DDBJ databases">
        <title>Draft genome sequence of Sellimonas catena strain 18CBH55.</title>
        <authorList>
            <person name="Hisatomi A."/>
            <person name="Ohkuma M."/>
            <person name="Sakamoto M."/>
        </authorList>
    </citation>
    <scope>NUCLEOTIDE SEQUENCE</scope>
    <source>
        <strain evidence="3">18CBH55</strain>
    </source>
</reference>
<organism evidence="3 4">
    <name type="scientific">Sellimonas catena</name>
    <dbReference type="NCBI Taxonomy" id="2994035"/>
    <lineage>
        <taxon>Bacteria</taxon>
        <taxon>Bacillati</taxon>
        <taxon>Bacillota</taxon>
        <taxon>Clostridia</taxon>
        <taxon>Lachnospirales</taxon>
        <taxon>Lachnospiraceae</taxon>
        <taxon>Sellimonas</taxon>
    </lineage>
</organism>
<name>A0A9W6CBY3_9FIRM</name>
<evidence type="ECO:0000256" key="1">
    <source>
        <dbReference type="ARBA" id="ARBA00023125"/>
    </source>
</evidence>
<dbReference type="PROSITE" id="PS51197">
    <property type="entry name" value="HTH_RRF2_2"/>
    <property type="match status" value="1"/>
</dbReference>
<dbReference type="Pfam" id="PF02082">
    <property type="entry name" value="Rrf2"/>
    <property type="match status" value="1"/>
</dbReference>
<keyword evidence="1" id="KW-0238">DNA-binding</keyword>
<dbReference type="RefSeq" id="WP_118635445.1">
    <property type="nucleotide sequence ID" value="NZ_BSBO01000038.1"/>
</dbReference>
<dbReference type="Proteomes" id="UP001145094">
    <property type="component" value="Unassembled WGS sequence"/>
</dbReference>
<dbReference type="Gene3D" id="1.10.10.10">
    <property type="entry name" value="Winged helix-like DNA-binding domain superfamily/Winged helix DNA-binding domain"/>
    <property type="match status" value="1"/>
</dbReference>
<dbReference type="GO" id="GO:0005829">
    <property type="term" value="C:cytosol"/>
    <property type="evidence" value="ECO:0007669"/>
    <property type="project" value="TreeGrafter"/>
</dbReference>
<dbReference type="InterPro" id="IPR030489">
    <property type="entry name" value="TR_Rrf2-type_CS"/>
</dbReference>
<reference evidence="3" key="4">
    <citation type="submission" date="2022-11" db="EMBL/GenBank/DDBJ databases">
        <title>Draft genome sequence of Sellimonas catena strain 18CBH55.</title>
        <authorList>
            <person name="Atsushi H."/>
            <person name="Moriya O."/>
            <person name="Mitsuo S."/>
        </authorList>
    </citation>
    <scope>NUCLEOTIDE SEQUENCE</scope>
    <source>
        <strain evidence="3">18CBH55</strain>
    </source>
</reference>
<evidence type="ECO:0000313" key="3">
    <source>
        <dbReference type="EMBL" id="GLG89291.1"/>
    </source>
</evidence>
<protein>
    <submittedName>
        <fullName evidence="3">AsnC family transcriptional regulator</fullName>
    </submittedName>
</protein>
<evidence type="ECO:0000313" key="5">
    <source>
        <dbReference type="Proteomes" id="UP001145145"/>
    </source>
</evidence>
<dbReference type="PROSITE" id="PS01332">
    <property type="entry name" value="HTH_RRF2_1"/>
    <property type="match status" value="1"/>
</dbReference>
<dbReference type="Proteomes" id="UP001145145">
    <property type="component" value="Unassembled WGS sequence"/>
</dbReference>
<reference evidence="2" key="2">
    <citation type="submission" date="2022-11" db="EMBL/GenBank/DDBJ databases">
        <title>Draft genome sequence of Sellimonas catena strain 12EGH17.</title>
        <authorList>
            <person name="Hisatomi A."/>
            <person name="Ohkuma M."/>
            <person name="Sakamoto M."/>
        </authorList>
    </citation>
    <scope>NUCLEOTIDE SEQUENCE</scope>
    <source>
        <strain evidence="2">12EGH17</strain>
    </source>
</reference>
<dbReference type="EMBL" id="BSBO01000038">
    <property type="protein sequence ID" value="GLG05830.1"/>
    <property type="molecule type" value="Genomic_DNA"/>
</dbReference>
<evidence type="ECO:0000313" key="2">
    <source>
        <dbReference type="EMBL" id="GLG05830.1"/>
    </source>
</evidence>
<dbReference type="AlphaFoldDB" id="A0A9W6CBY3"/>
<dbReference type="PANTHER" id="PTHR33221">
    <property type="entry name" value="WINGED HELIX-TURN-HELIX TRANSCRIPTIONAL REGULATOR, RRF2 FAMILY"/>
    <property type="match status" value="1"/>
</dbReference>
<dbReference type="SUPFAM" id="SSF46785">
    <property type="entry name" value="Winged helix' DNA-binding domain"/>
    <property type="match status" value="1"/>
</dbReference>
<dbReference type="NCBIfam" id="TIGR00738">
    <property type="entry name" value="rrf2_super"/>
    <property type="match status" value="1"/>
</dbReference>
<reference evidence="3 5" key="5">
    <citation type="journal article" date="2023" name="Int. J. Syst. Evol. Microbiol.">
        <title>Sellimonas catena sp. nov., isolated from human faeces.</title>
        <authorList>
            <person name="Hisatomi A."/>
            <person name="Ohkuma M."/>
            <person name="Sakamoto M."/>
        </authorList>
    </citation>
    <scope>NUCLEOTIDE SEQUENCE</scope>
    <source>
        <strain evidence="2 5">12EGH17</strain>
        <strain evidence="3">18CBH55</strain>
    </source>
</reference>
<dbReference type="GO" id="GO:0003677">
    <property type="term" value="F:DNA binding"/>
    <property type="evidence" value="ECO:0007669"/>
    <property type="project" value="UniProtKB-KW"/>
</dbReference>
<proteinExistence type="predicted"/>
<dbReference type="PANTHER" id="PTHR33221:SF5">
    <property type="entry name" value="HTH-TYPE TRANSCRIPTIONAL REGULATOR ISCR"/>
    <property type="match status" value="1"/>
</dbReference>
<dbReference type="InterPro" id="IPR036388">
    <property type="entry name" value="WH-like_DNA-bd_sf"/>
</dbReference>
<gene>
    <name evidence="2" type="ORF">Selli1_30040</name>
    <name evidence="3" type="ORF">Selli2_07180</name>
</gene>